<feature type="domain" description="Transcriptional repressor PaaX-like central Cas2-like" evidence="1">
    <location>
        <begin position="98"/>
        <end position="170"/>
    </location>
</feature>
<evidence type="ECO:0000313" key="3">
    <source>
        <dbReference type="Proteomes" id="UP000177360"/>
    </source>
</evidence>
<dbReference type="Proteomes" id="UP000177360">
    <property type="component" value="Unassembled WGS sequence"/>
</dbReference>
<dbReference type="InterPro" id="IPR048846">
    <property type="entry name" value="PaaX-like_central"/>
</dbReference>
<comment type="caution">
    <text evidence="2">The sequence shown here is derived from an EMBL/GenBank/DDBJ whole genome shotgun (WGS) entry which is preliminary data.</text>
</comment>
<dbReference type="PANTHER" id="PTHR30319">
    <property type="entry name" value="PHENYLACETIC ACID REGULATOR-RELATED TRANSCRIPTIONAL REPRESSOR"/>
    <property type="match status" value="1"/>
</dbReference>
<organism evidence="2 3">
    <name type="scientific">Candidatus Nealsonbacteria bacterium RIFCSPHIGHO2_01_FULL_38_55</name>
    <dbReference type="NCBI Taxonomy" id="1801664"/>
    <lineage>
        <taxon>Bacteria</taxon>
        <taxon>Candidatus Nealsoniibacteriota</taxon>
    </lineage>
</organism>
<dbReference type="PANTHER" id="PTHR30319:SF1">
    <property type="entry name" value="TRANSCRIPTIONAL REPRESSOR PAAX"/>
    <property type="match status" value="1"/>
</dbReference>
<reference evidence="2 3" key="1">
    <citation type="journal article" date="2016" name="Nat. Commun.">
        <title>Thousands of microbial genomes shed light on interconnected biogeochemical processes in an aquifer system.</title>
        <authorList>
            <person name="Anantharaman K."/>
            <person name="Brown C.T."/>
            <person name="Hug L.A."/>
            <person name="Sharon I."/>
            <person name="Castelle C.J."/>
            <person name="Probst A.J."/>
            <person name="Thomas B.C."/>
            <person name="Singh A."/>
            <person name="Wilkins M.J."/>
            <person name="Karaoz U."/>
            <person name="Brodie E.L."/>
            <person name="Williams K.H."/>
            <person name="Hubbard S.S."/>
            <person name="Banfield J.F."/>
        </authorList>
    </citation>
    <scope>NUCLEOTIDE SEQUENCE [LARGE SCALE GENOMIC DNA]</scope>
</reference>
<dbReference type="Pfam" id="PF20803">
    <property type="entry name" value="PaaX_M"/>
    <property type="match status" value="1"/>
</dbReference>
<evidence type="ECO:0000259" key="1">
    <source>
        <dbReference type="Pfam" id="PF20803"/>
    </source>
</evidence>
<dbReference type="AlphaFoldDB" id="A0A1G2E2D4"/>
<dbReference type="EMBL" id="MHLZ01000017">
    <property type="protein sequence ID" value="OGZ19905.1"/>
    <property type="molecule type" value="Genomic_DNA"/>
</dbReference>
<sequence>MRNLSPTKQKILLLLSAGLGLYFSSYAPQRQWRMLKSASIEWKKINEGELRKSINELYQTKLIKKEENADGSITIILTEKGKNRALTYDFDNIKIDKQNWDGKWRLVIFDVPEYKRSGRDDLREKLKELGFYELQKSVWICPYNCKNQIDFIIELFGLREYVRFAVVDSIDNELHLKKIFNLL</sequence>
<dbReference type="Gene3D" id="3.30.70.2650">
    <property type="match status" value="1"/>
</dbReference>
<proteinExistence type="predicted"/>
<evidence type="ECO:0000313" key="2">
    <source>
        <dbReference type="EMBL" id="OGZ19905.1"/>
    </source>
</evidence>
<name>A0A1G2E2D4_9BACT</name>
<dbReference type="SUPFAM" id="SSF143430">
    <property type="entry name" value="TTP0101/SSO1404-like"/>
    <property type="match status" value="1"/>
</dbReference>
<gene>
    <name evidence="2" type="ORF">A2626_01115</name>
</gene>
<dbReference type="GO" id="GO:0006351">
    <property type="term" value="P:DNA-templated transcription"/>
    <property type="evidence" value="ECO:0007669"/>
    <property type="project" value="TreeGrafter"/>
</dbReference>
<accession>A0A1G2E2D4</accession>
<protein>
    <recommendedName>
        <fullName evidence="1">Transcriptional repressor PaaX-like central Cas2-like domain-containing protein</fullName>
    </recommendedName>
</protein>